<feature type="region of interest" description="Disordered" evidence="1">
    <location>
        <begin position="1"/>
        <end position="64"/>
    </location>
</feature>
<accession>A0A1J4NMP7</accession>
<protein>
    <submittedName>
        <fullName evidence="2">Uncharacterized protein</fullName>
    </submittedName>
</protein>
<gene>
    <name evidence="2" type="ORF">WN71_032860</name>
</gene>
<name>A0A1J4NMP7_9ACTN</name>
<dbReference type="STRING" id="1428628.WN71_032860"/>
<reference evidence="2" key="1">
    <citation type="submission" date="2016-10" db="EMBL/GenBank/DDBJ databases">
        <title>Genome sequence of Streptomyces mangrovisoli MUSC 149.</title>
        <authorList>
            <person name="Lee L.-H."/>
            <person name="Ser H.-L."/>
        </authorList>
    </citation>
    <scope>NUCLEOTIDE SEQUENCE [LARGE SCALE GENOMIC DNA]</scope>
    <source>
        <strain evidence="2">MUSC 149</strain>
    </source>
</reference>
<proteinExistence type="predicted"/>
<dbReference type="EMBL" id="LAVA02000097">
    <property type="protein sequence ID" value="OIJ63615.1"/>
    <property type="molecule type" value="Genomic_DNA"/>
</dbReference>
<comment type="caution">
    <text evidence="2">The sequence shown here is derived from an EMBL/GenBank/DDBJ whole genome shotgun (WGS) entry which is preliminary data.</text>
</comment>
<evidence type="ECO:0000256" key="1">
    <source>
        <dbReference type="SAM" id="MobiDB-lite"/>
    </source>
</evidence>
<dbReference type="AlphaFoldDB" id="A0A1J4NMP7"/>
<feature type="compositionally biased region" description="Polar residues" evidence="1">
    <location>
        <begin position="51"/>
        <end position="64"/>
    </location>
</feature>
<dbReference type="OrthoDB" id="9896920at2"/>
<evidence type="ECO:0000313" key="3">
    <source>
        <dbReference type="Proteomes" id="UP000034196"/>
    </source>
</evidence>
<dbReference type="RefSeq" id="WP_046591887.1">
    <property type="nucleotide sequence ID" value="NZ_LAVA02000097.1"/>
</dbReference>
<sequence>MALPDPAGHDDYEELDDDFATWAGPPRGIHHPDQEDVTEEQALPPQGPAGVSTTADGAGDTSSQ</sequence>
<dbReference type="Proteomes" id="UP000034196">
    <property type="component" value="Unassembled WGS sequence"/>
</dbReference>
<evidence type="ECO:0000313" key="2">
    <source>
        <dbReference type="EMBL" id="OIJ63615.1"/>
    </source>
</evidence>
<organism evidence="2 3">
    <name type="scientific">Streptomyces mangrovisoli</name>
    <dbReference type="NCBI Taxonomy" id="1428628"/>
    <lineage>
        <taxon>Bacteria</taxon>
        <taxon>Bacillati</taxon>
        <taxon>Actinomycetota</taxon>
        <taxon>Actinomycetes</taxon>
        <taxon>Kitasatosporales</taxon>
        <taxon>Streptomycetaceae</taxon>
        <taxon>Streptomyces</taxon>
    </lineage>
</organism>
<keyword evidence="3" id="KW-1185">Reference proteome</keyword>